<dbReference type="InterPro" id="IPR014729">
    <property type="entry name" value="Rossmann-like_a/b/a_fold"/>
</dbReference>
<dbReference type="PANTHER" id="PTHR46268">
    <property type="entry name" value="STRESS RESPONSE PROTEIN NHAX"/>
    <property type="match status" value="1"/>
</dbReference>
<dbReference type="CDD" id="cd00293">
    <property type="entry name" value="USP-like"/>
    <property type="match status" value="2"/>
</dbReference>
<evidence type="ECO:0000313" key="3">
    <source>
        <dbReference type="EMBL" id="GGJ01996.1"/>
    </source>
</evidence>
<dbReference type="PRINTS" id="PR01438">
    <property type="entry name" value="UNVRSLSTRESS"/>
</dbReference>
<organism evidence="3 4">
    <name type="scientific">Halopseudomonas pertucinogena</name>
    <dbReference type="NCBI Taxonomy" id="86175"/>
    <lineage>
        <taxon>Bacteria</taxon>
        <taxon>Pseudomonadati</taxon>
        <taxon>Pseudomonadota</taxon>
        <taxon>Gammaproteobacteria</taxon>
        <taxon>Pseudomonadales</taxon>
        <taxon>Pseudomonadaceae</taxon>
        <taxon>Halopseudomonas</taxon>
    </lineage>
</organism>
<proteinExistence type="inferred from homology"/>
<dbReference type="SUPFAM" id="SSF52402">
    <property type="entry name" value="Adenine nucleotide alpha hydrolases-like"/>
    <property type="match status" value="2"/>
</dbReference>
<feature type="domain" description="UspA" evidence="2">
    <location>
        <begin position="148"/>
        <end position="290"/>
    </location>
</feature>
<dbReference type="Proteomes" id="UP000633263">
    <property type="component" value="Unassembled WGS sequence"/>
</dbReference>
<dbReference type="EMBL" id="BMNN01000003">
    <property type="protein sequence ID" value="GGJ01996.1"/>
    <property type="molecule type" value="Genomic_DNA"/>
</dbReference>
<evidence type="ECO:0000256" key="1">
    <source>
        <dbReference type="ARBA" id="ARBA00008791"/>
    </source>
</evidence>
<keyword evidence="4" id="KW-1185">Reference proteome</keyword>
<evidence type="ECO:0000259" key="2">
    <source>
        <dbReference type="Pfam" id="PF00582"/>
    </source>
</evidence>
<protein>
    <submittedName>
        <fullName evidence="3">Universal stress protein</fullName>
    </submittedName>
</protein>
<comment type="caution">
    <text evidence="3">The sequence shown here is derived from an EMBL/GenBank/DDBJ whole genome shotgun (WGS) entry which is preliminary data.</text>
</comment>
<name>A0ABQ2CQ17_9GAMM</name>
<gene>
    <name evidence="3" type="ORF">GCM10009083_18560</name>
</gene>
<dbReference type="InterPro" id="IPR006016">
    <property type="entry name" value="UspA"/>
</dbReference>
<dbReference type="InterPro" id="IPR006015">
    <property type="entry name" value="Universal_stress_UspA"/>
</dbReference>
<dbReference type="Gene3D" id="3.40.50.620">
    <property type="entry name" value="HUPs"/>
    <property type="match status" value="2"/>
</dbReference>
<dbReference type="RefSeq" id="WP_188636342.1">
    <property type="nucleotide sequence ID" value="NZ_BMNN01000003.1"/>
</dbReference>
<comment type="similarity">
    <text evidence="1">Belongs to the universal stress protein A family.</text>
</comment>
<accession>A0ABQ2CQ17</accession>
<sequence length="302" mass="32526">MPIKTIVVALAATDDDQRIAERAVQLANQHQAQLIGVHVLDSLPPQDDGLPSAIDTAALANAMREQSEVQLRQLLVHAHRPASIQLETGKPHEAIEQIAARCHADLLIIGPGVARNLRENVFGSTADRLVRQAPCPVLVVRREVAGPYARVAVGLDPSRHAQQALHHAAQLSPGAALELIHAVQIPQPFIQAMLRAGTPKAEIERYRRARARMARQQIMEIFNERGPLPDNSRLKIIHGDPGLSLLRISRMKSIDLVAIGTQGAGAVSQLVLGSVARKVLSAAGSDVLTVSAAAVELRRSCF</sequence>
<reference evidence="4" key="1">
    <citation type="journal article" date="2019" name="Int. J. Syst. Evol. Microbiol.">
        <title>The Global Catalogue of Microorganisms (GCM) 10K type strain sequencing project: providing services to taxonomists for standard genome sequencing and annotation.</title>
        <authorList>
            <consortium name="The Broad Institute Genomics Platform"/>
            <consortium name="The Broad Institute Genome Sequencing Center for Infectious Disease"/>
            <person name="Wu L."/>
            <person name="Ma J."/>
        </authorList>
    </citation>
    <scope>NUCLEOTIDE SEQUENCE [LARGE SCALE GENOMIC DNA]</scope>
    <source>
        <strain evidence="4">JCM 11590</strain>
    </source>
</reference>
<dbReference type="PANTHER" id="PTHR46268:SF6">
    <property type="entry name" value="UNIVERSAL STRESS PROTEIN UP12"/>
    <property type="match status" value="1"/>
</dbReference>
<feature type="domain" description="UspA" evidence="2">
    <location>
        <begin position="3"/>
        <end position="141"/>
    </location>
</feature>
<dbReference type="Pfam" id="PF00582">
    <property type="entry name" value="Usp"/>
    <property type="match status" value="2"/>
</dbReference>
<evidence type="ECO:0000313" key="4">
    <source>
        <dbReference type="Proteomes" id="UP000633263"/>
    </source>
</evidence>